<protein>
    <submittedName>
        <fullName evidence="4">TatD family deoxyribonuclease</fullName>
        <ecNumber evidence="4">3.1.21.-</ecNumber>
    </submittedName>
</protein>
<dbReference type="Pfam" id="PF01026">
    <property type="entry name" value="TatD_DNase"/>
    <property type="match status" value="1"/>
</dbReference>
<name>A0A5Q2N5R4_9FIRM</name>
<evidence type="ECO:0000256" key="3">
    <source>
        <dbReference type="PIRSR" id="PIRSR005902-1"/>
    </source>
</evidence>
<evidence type="ECO:0000256" key="1">
    <source>
        <dbReference type="ARBA" id="ARBA00022723"/>
    </source>
</evidence>
<reference evidence="5" key="1">
    <citation type="submission" date="2019-11" db="EMBL/GenBank/DDBJ databases">
        <title>Genome sequence of Heliorestis convoluta strain HH, an alkaliphilic and minimalistic phototrophic bacterium from a soda lake in Egypt.</title>
        <authorList>
            <person name="Dewey E.D."/>
            <person name="Stokes L.M."/>
            <person name="Burchell B.M."/>
            <person name="Shaffer K.N."/>
            <person name="Huntington A.M."/>
            <person name="Baker J.M."/>
            <person name="Nadendla S."/>
            <person name="Giglio M.G."/>
            <person name="Touchman J.W."/>
            <person name="Blankenship R.E."/>
            <person name="Madigan M.T."/>
            <person name="Sattley W.M."/>
        </authorList>
    </citation>
    <scope>NUCLEOTIDE SEQUENCE [LARGE SCALE GENOMIC DNA]</scope>
    <source>
        <strain evidence="5">HH</strain>
    </source>
</reference>
<dbReference type="PROSITE" id="PS01137">
    <property type="entry name" value="TATD_1"/>
    <property type="match status" value="1"/>
</dbReference>
<feature type="binding site" evidence="3">
    <location>
        <position position="9"/>
    </location>
    <ligand>
        <name>a divalent metal cation</name>
        <dbReference type="ChEBI" id="CHEBI:60240"/>
        <label>1</label>
    </ligand>
</feature>
<dbReference type="InterPro" id="IPR032466">
    <property type="entry name" value="Metal_Hydrolase"/>
</dbReference>
<feature type="binding site" evidence="3">
    <location>
        <position position="203"/>
    </location>
    <ligand>
        <name>a divalent metal cation</name>
        <dbReference type="ChEBI" id="CHEBI:60240"/>
        <label>1</label>
    </ligand>
</feature>
<gene>
    <name evidence="4" type="primary">tatD</name>
    <name evidence="4" type="ORF">FTV88_2589</name>
</gene>
<dbReference type="GO" id="GO:0016788">
    <property type="term" value="F:hydrolase activity, acting on ester bonds"/>
    <property type="evidence" value="ECO:0007669"/>
    <property type="project" value="InterPro"/>
</dbReference>
<feature type="binding site" evidence="3">
    <location>
        <position position="93"/>
    </location>
    <ligand>
        <name>a divalent metal cation</name>
        <dbReference type="ChEBI" id="CHEBI:60240"/>
        <label>1</label>
    </ligand>
</feature>
<dbReference type="SUPFAM" id="SSF51556">
    <property type="entry name" value="Metallo-dependent hydrolases"/>
    <property type="match status" value="1"/>
</dbReference>
<feature type="binding site" evidence="3">
    <location>
        <position position="129"/>
    </location>
    <ligand>
        <name>a divalent metal cation</name>
        <dbReference type="ChEBI" id="CHEBI:60240"/>
        <label>2</label>
    </ligand>
</feature>
<feature type="binding site" evidence="3">
    <location>
        <position position="7"/>
    </location>
    <ligand>
        <name>a divalent metal cation</name>
        <dbReference type="ChEBI" id="CHEBI:60240"/>
        <label>1</label>
    </ligand>
</feature>
<dbReference type="Proteomes" id="UP000366051">
    <property type="component" value="Chromosome"/>
</dbReference>
<sequence length="258" mass="29493">MRLFDTHAHMDDKSFLHDRDEILQKARKSGVELFMNVGYDLPSSERSIALAEEYSFIYASVGIHPHDAKNVTEDTYLAIEKLAAHEKVVALGEMGLDYYRDLSPREVQQEVFVEQLHLARHLQKPVIIHDRDAHGDIMQLLDQEAKGMRGVLHCFSGSWEMARYCLERDFYISIAGPVTYTNARQLLEIAQKVPIQRLLVETDSPYLSPHPFRGKRNDVSNVALVVQKIAELRQEDPDLLAEQCLRNGCELFGISWTG</sequence>
<dbReference type="Gene3D" id="3.20.20.140">
    <property type="entry name" value="Metal-dependent hydrolases"/>
    <property type="match status" value="1"/>
</dbReference>
<dbReference type="GO" id="GO:0046872">
    <property type="term" value="F:metal ion binding"/>
    <property type="evidence" value="ECO:0007669"/>
    <property type="project" value="UniProtKB-KW"/>
</dbReference>
<evidence type="ECO:0000256" key="2">
    <source>
        <dbReference type="ARBA" id="ARBA00022801"/>
    </source>
</evidence>
<dbReference type="InterPro" id="IPR015991">
    <property type="entry name" value="TatD/YcfH-like"/>
</dbReference>
<accession>A0A5Q2N5R4</accession>
<evidence type="ECO:0000313" key="4">
    <source>
        <dbReference type="EMBL" id="QGG48682.1"/>
    </source>
</evidence>
<dbReference type="AlphaFoldDB" id="A0A5Q2N5R4"/>
<dbReference type="KEGG" id="hcv:FTV88_2589"/>
<keyword evidence="1 3" id="KW-0479">Metal-binding</keyword>
<proteinExistence type="predicted"/>
<dbReference type="PIRSF" id="PIRSF005902">
    <property type="entry name" value="DNase_TatD"/>
    <property type="match status" value="1"/>
</dbReference>
<dbReference type="EMBL" id="CP045875">
    <property type="protein sequence ID" value="QGG48682.1"/>
    <property type="molecule type" value="Genomic_DNA"/>
</dbReference>
<evidence type="ECO:0000313" key="5">
    <source>
        <dbReference type="Proteomes" id="UP000366051"/>
    </source>
</evidence>
<dbReference type="CDD" id="cd01310">
    <property type="entry name" value="TatD_DNAse"/>
    <property type="match status" value="1"/>
</dbReference>
<dbReference type="InterPro" id="IPR001130">
    <property type="entry name" value="TatD-like"/>
</dbReference>
<dbReference type="GO" id="GO:0005829">
    <property type="term" value="C:cytosol"/>
    <property type="evidence" value="ECO:0007669"/>
    <property type="project" value="TreeGrafter"/>
</dbReference>
<dbReference type="GO" id="GO:0004536">
    <property type="term" value="F:DNA nuclease activity"/>
    <property type="evidence" value="ECO:0007669"/>
    <property type="project" value="InterPro"/>
</dbReference>
<organism evidence="4 5">
    <name type="scientific">Heliorestis convoluta</name>
    <dbReference type="NCBI Taxonomy" id="356322"/>
    <lineage>
        <taxon>Bacteria</taxon>
        <taxon>Bacillati</taxon>
        <taxon>Bacillota</taxon>
        <taxon>Clostridia</taxon>
        <taxon>Eubacteriales</taxon>
        <taxon>Heliobacteriaceae</taxon>
        <taxon>Heliorestis</taxon>
    </lineage>
</organism>
<dbReference type="NCBIfam" id="TIGR00010">
    <property type="entry name" value="YchF/TatD family DNA exonuclease"/>
    <property type="match status" value="1"/>
</dbReference>
<keyword evidence="2 4" id="KW-0378">Hydrolase</keyword>
<dbReference type="PANTHER" id="PTHR46124">
    <property type="entry name" value="D-AMINOACYL-TRNA DEACYLASE"/>
    <property type="match status" value="1"/>
</dbReference>
<dbReference type="PANTHER" id="PTHR46124:SF2">
    <property type="entry name" value="D-AMINOACYL-TRNA DEACYLASE"/>
    <property type="match status" value="1"/>
</dbReference>
<dbReference type="EC" id="3.1.21.-" evidence="4"/>
<dbReference type="FunFam" id="3.20.20.140:FF:000005">
    <property type="entry name" value="TatD family hydrolase"/>
    <property type="match status" value="1"/>
</dbReference>
<dbReference type="OrthoDB" id="9810005at2"/>
<feature type="binding site" evidence="3">
    <location>
        <position position="153"/>
    </location>
    <ligand>
        <name>a divalent metal cation</name>
        <dbReference type="ChEBI" id="CHEBI:60240"/>
        <label>2</label>
    </ligand>
</feature>
<dbReference type="InterPro" id="IPR018228">
    <property type="entry name" value="DNase_TatD-rel_CS"/>
</dbReference>
<dbReference type="RefSeq" id="WP_153725803.1">
    <property type="nucleotide sequence ID" value="NZ_CP045875.1"/>
</dbReference>
<keyword evidence="5" id="KW-1185">Reference proteome</keyword>